<dbReference type="PANTHER" id="PTHR32002:SF79">
    <property type="entry name" value="OS09G0549450 PROTEIN"/>
    <property type="match status" value="1"/>
</dbReference>
<dbReference type="AlphaFoldDB" id="A0A8T0T6C7"/>
<accession>A0A8T0T6C7</accession>
<sequence length="177" mass="20128">MLLPEILEVLRAACLTHKLPLAQTWVTCAQEGKRGSRHSNENYRYCISTIDEACFVNEPKMQDFHDACSEHHLLRGQGVAGKAFTTNQPCFLPDISSCWCVVMGRFQQSLISKKKKSNKGPACTPGDMLEWHNLRLVFREPCNLIFRYILHTKILGLPSRFGLMDDQAAKAFRPFSI</sequence>
<dbReference type="InterPro" id="IPR045012">
    <property type="entry name" value="NLP"/>
</dbReference>
<dbReference type="EMBL" id="CM029044">
    <property type="protein sequence ID" value="KAG2604754.1"/>
    <property type="molecule type" value="Genomic_DNA"/>
</dbReference>
<keyword evidence="3" id="KW-1185">Reference proteome</keyword>
<evidence type="ECO:0000259" key="1">
    <source>
        <dbReference type="Pfam" id="PF22922"/>
    </source>
</evidence>
<dbReference type="Proteomes" id="UP000823388">
    <property type="component" value="Chromosome 4N"/>
</dbReference>
<comment type="caution">
    <text evidence="2">The sequence shown here is derived from an EMBL/GenBank/DDBJ whole genome shotgun (WGS) entry which is preliminary data.</text>
</comment>
<evidence type="ECO:0000313" key="2">
    <source>
        <dbReference type="EMBL" id="KAG2604754.1"/>
    </source>
</evidence>
<proteinExistence type="predicted"/>
<dbReference type="InterPro" id="IPR055081">
    <property type="entry name" value="NLP1-9_GAF"/>
</dbReference>
<name>A0A8T0T6C7_PANVG</name>
<feature type="domain" description="NLP1-9 GAF" evidence="1">
    <location>
        <begin position="3"/>
        <end position="98"/>
    </location>
</feature>
<dbReference type="Pfam" id="PF22922">
    <property type="entry name" value="GAF_NLP"/>
    <property type="match status" value="1"/>
</dbReference>
<gene>
    <name evidence="2" type="ORF">PVAP13_4NG152901</name>
</gene>
<protein>
    <recommendedName>
        <fullName evidence="1">NLP1-9 GAF domain-containing protein</fullName>
    </recommendedName>
</protein>
<dbReference type="GO" id="GO:0003700">
    <property type="term" value="F:DNA-binding transcription factor activity"/>
    <property type="evidence" value="ECO:0007669"/>
    <property type="project" value="InterPro"/>
</dbReference>
<reference evidence="2" key="1">
    <citation type="submission" date="2020-05" db="EMBL/GenBank/DDBJ databases">
        <title>WGS assembly of Panicum virgatum.</title>
        <authorList>
            <person name="Lovell J.T."/>
            <person name="Jenkins J."/>
            <person name="Shu S."/>
            <person name="Juenger T.E."/>
            <person name="Schmutz J."/>
        </authorList>
    </citation>
    <scope>NUCLEOTIDE SEQUENCE</scope>
    <source>
        <strain evidence="2">AP13</strain>
    </source>
</reference>
<evidence type="ECO:0000313" key="3">
    <source>
        <dbReference type="Proteomes" id="UP000823388"/>
    </source>
</evidence>
<dbReference type="PANTHER" id="PTHR32002">
    <property type="entry name" value="PROTEIN NLP8"/>
    <property type="match status" value="1"/>
</dbReference>
<organism evidence="2 3">
    <name type="scientific">Panicum virgatum</name>
    <name type="common">Blackwell switchgrass</name>
    <dbReference type="NCBI Taxonomy" id="38727"/>
    <lineage>
        <taxon>Eukaryota</taxon>
        <taxon>Viridiplantae</taxon>
        <taxon>Streptophyta</taxon>
        <taxon>Embryophyta</taxon>
        <taxon>Tracheophyta</taxon>
        <taxon>Spermatophyta</taxon>
        <taxon>Magnoliopsida</taxon>
        <taxon>Liliopsida</taxon>
        <taxon>Poales</taxon>
        <taxon>Poaceae</taxon>
        <taxon>PACMAD clade</taxon>
        <taxon>Panicoideae</taxon>
        <taxon>Panicodae</taxon>
        <taxon>Paniceae</taxon>
        <taxon>Panicinae</taxon>
        <taxon>Panicum</taxon>
        <taxon>Panicum sect. Hiantes</taxon>
    </lineage>
</organism>